<protein>
    <submittedName>
        <fullName evidence="2">Uncharacterized protein</fullName>
    </submittedName>
</protein>
<evidence type="ECO:0000256" key="1">
    <source>
        <dbReference type="SAM" id="MobiDB-lite"/>
    </source>
</evidence>
<gene>
    <name evidence="2" type="ORF">SAY86_003850</name>
</gene>
<keyword evidence="3" id="KW-1185">Reference proteome</keyword>
<comment type="caution">
    <text evidence="2">The sequence shown here is derived from an EMBL/GenBank/DDBJ whole genome shotgun (WGS) entry which is preliminary data.</text>
</comment>
<sequence>MEIERGAHIQKPQLKKRSTRLSLPGIDFDGMQKQSPPLLSPRRMLPAADQPTAQGGRTASALPLPMLDLSAAGSIWSLSLPSVSSLGSNLSGLGTKPSPAMHHPLCAQSLSCT</sequence>
<feature type="region of interest" description="Disordered" evidence="1">
    <location>
        <begin position="1"/>
        <end position="59"/>
    </location>
</feature>
<evidence type="ECO:0000313" key="3">
    <source>
        <dbReference type="Proteomes" id="UP001346149"/>
    </source>
</evidence>
<reference evidence="2 3" key="1">
    <citation type="journal article" date="2023" name="Hortic Res">
        <title>Pangenome of water caltrop reveals structural variations and asymmetric subgenome divergence after allopolyploidization.</title>
        <authorList>
            <person name="Zhang X."/>
            <person name="Chen Y."/>
            <person name="Wang L."/>
            <person name="Yuan Y."/>
            <person name="Fang M."/>
            <person name="Shi L."/>
            <person name="Lu R."/>
            <person name="Comes H.P."/>
            <person name="Ma Y."/>
            <person name="Chen Y."/>
            <person name="Huang G."/>
            <person name="Zhou Y."/>
            <person name="Zheng Z."/>
            <person name="Qiu Y."/>
        </authorList>
    </citation>
    <scope>NUCLEOTIDE SEQUENCE [LARGE SCALE GENOMIC DNA]</scope>
    <source>
        <strain evidence="2">F231</strain>
    </source>
</reference>
<feature type="compositionally biased region" description="Low complexity" evidence="1">
    <location>
        <begin position="35"/>
        <end position="46"/>
    </location>
</feature>
<dbReference type="EMBL" id="JAXQNO010000001">
    <property type="protein sequence ID" value="KAK4804033.1"/>
    <property type="molecule type" value="Genomic_DNA"/>
</dbReference>
<dbReference type="Proteomes" id="UP001346149">
    <property type="component" value="Unassembled WGS sequence"/>
</dbReference>
<organism evidence="2 3">
    <name type="scientific">Trapa natans</name>
    <name type="common">Water chestnut</name>
    <dbReference type="NCBI Taxonomy" id="22666"/>
    <lineage>
        <taxon>Eukaryota</taxon>
        <taxon>Viridiplantae</taxon>
        <taxon>Streptophyta</taxon>
        <taxon>Embryophyta</taxon>
        <taxon>Tracheophyta</taxon>
        <taxon>Spermatophyta</taxon>
        <taxon>Magnoliopsida</taxon>
        <taxon>eudicotyledons</taxon>
        <taxon>Gunneridae</taxon>
        <taxon>Pentapetalae</taxon>
        <taxon>rosids</taxon>
        <taxon>malvids</taxon>
        <taxon>Myrtales</taxon>
        <taxon>Lythraceae</taxon>
        <taxon>Trapa</taxon>
    </lineage>
</organism>
<dbReference type="AlphaFoldDB" id="A0AAN7RPQ3"/>
<name>A0AAN7RPQ3_TRANT</name>
<accession>A0AAN7RPQ3</accession>
<proteinExistence type="predicted"/>
<evidence type="ECO:0000313" key="2">
    <source>
        <dbReference type="EMBL" id="KAK4804033.1"/>
    </source>
</evidence>